<dbReference type="SUPFAM" id="SSF55073">
    <property type="entry name" value="Nucleotide cyclase"/>
    <property type="match status" value="1"/>
</dbReference>
<gene>
    <name evidence="4" type="ORF">Acy02nite_49490</name>
</gene>
<dbReference type="Pfam" id="PF00563">
    <property type="entry name" value="EAL"/>
    <property type="match status" value="1"/>
</dbReference>
<dbReference type="Proteomes" id="UP000619479">
    <property type="component" value="Unassembled WGS sequence"/>
</dbReference>
<keyword evidence="1" id="KW-0812">Transmembrane</keyword>
<dbReference type="EMBL" id="BOMH01000037">
    <property type="protein sequence ID" value="GID67068.1"/>
    <property type="molecule type" value="Genomic_DNA"/>
</dbReference>
<evidence type="ECO:0000313" key="4">
    <source>
        <dbReference type="EMBL" id="GID67068.1"/>
    </source>
</evidence>
<organism evidence="4 5">
    <name type="scientific">Actinoplanes cyaneus</name>
    <dbReference type="NCBI Taxonomy" id="52696"/>
    <lineage>
        <taxon>Bacteria</taxon>
        <taxon>Bacillati</taxon>
        <taxon>Actinomycetota</taxon>
        <taxon>Actinomycetes</taxon>
        <taxon>Micromonosporales</taxon>
        <taxon>Micromonosporaceae</taxon>
        <taxon>Actinoplanes</taxon>
    </lineage>
</organism>
<dbReference type="InterPro" id="IPR035919">
    <property type="entry name" value="EAL_sf"/>
</dbReference>
<dbReference type="Pfam" id="PF00990">
    <property type="entry name" value="GGDEF"/>
    <property type="match status" value="1"/>
</dbReference>
<comment type="caution">
    <text evidence="4">The sequence shown here is derived from an EMBL/GenBank/DDBJ whole genome shotgun (WGS) entry which is preliminary data.</text>
</comment>
<reference evidence="4" key="1">
    <citation type="submission" date="2021-01" db="EMBL/GenBank/DDBJ databases">
        <title>Whole genome shotgun sequence of Actinoplanes cyaneus NBRC 14990.</title>
        <authorList>
            <person name="Komaki H."/>
            <person name="Tamura T."/>
        </authorList>
    </citation>
    <scope>NUCLEOTIDE SEQUENCE</scope>
    <source>
        <strain evidence="4">NBRC 14990</strain>
    </source>
</reference>
<dbReference type="CDD" id="cd01949">
    <property type="entry name" value="GGDEF"/>
    <property type="match status" value="1"/>
</dbReference>
<dbReference type="InterPro" id="IPR043128">
    <property type="entry name" value="Rev_trsase/Diguanyl_cyclase"/>
</dbReference>
<feature type="domain" description="EAL" evidence="2">
    <location>
        <begin position="386"/>
        <end position="639"/>
    </location>
</feature>
<dbReference type="PANTHER" id="PTHR33121">
    <property type="entry name" value="CYCLIC DI-GMP PHOSPHODIESTERASE PDEF"/>
    <property type="match status" value="1"/>
</dbReference>
<dbReference type="PROSITE" id="PS50887">
    <property type="entry name" value="GGDEF"/>
    <property type="match status" value="1"/>
</dbReference>
<dbReference type="FunFam" id="3.20.20.450:FF:000001">
    <property type="entry name" value="Cyclic di-GMP phosphodiesterase yahA"/>
    <property type="match status" value="1"/>
</dbReference>
<feature type="transmembrane region" description="Helical" evidence="1">
    <location>
        <begin position="184"/>
        <end position="204"/>
    </location>
</feature>
<accession>A0A919IKG2</accession>
<dbReference type="Gene3D" id="3.30.70.270">
    <property type="match status" value="1"/>
</dbReference>
<proteinExistence type="predicted"/>
<sequence length="650" mass="70377">MRVSSRVWHRAPGAVPHVGPRRRGTVWLMVAAALMVPAGSAAAITRLQQSAARQAEVRVSLAELEIAAWRQNSLRSRAMLAKGMPAALARSRDEVDRAVDAIGADFERRDPGERHTRAVQDAFRAYDTAVDREFDLLTAGDLLAAERVAEYQADPTFRALLTTLDAASGHYARLERQSSGQARIGTVLILSLAACIITALVGQAHRIRGRALRRATHQATHDALTGLPNRVWLQDGLAAASGDATGAALVLIDLDRFKEVNDTLGHQYGDQLLIEVARRMRDTLRDGETVVRLGGDEFAVLLPGVTCADDVAAVATRLHEALREPFELGGLSLSVTGSIGAALYPQHGTTPDQLLQRADIAMYTAKARRTGYTIFDHSQDSTDPRRLTLAGDLRRGIDQGQLLLYYQPKVDARTGAVLGAEALVRWRHPEYGLIPPDDFIPLAEHTGLIGPLTRFVLAEALRQARAWRDAGHELGVAVNVSAHGLLDLALPVEIAALLEHCGVPARLLTVEITETAIMTDPERALRVVRELHTLGVRLSIDDFGTGYSSLAYLKNLPVQELKIDRSFVSGMTTSDRDAVIVRSTVDLGHNLGLRVVAEGVEDDATWRQLDAAGCDALQGYHISRPVAADEFGTWLAGWDRTAAAGPVTAA</sequence>
<dbReference type="InterPro" id="IPR000160">
    <property type="entry name" value="GGDEF_dom"/>
</dbReference>
<evidence type="ECO:0000259" key="2">
    <source>
        <dbReference type="PROSITE" id="PS50883"/>
    </source>
</evidence>
<keyword evidence="1" id="KW-1133">Transmembrane helix</keyword>
<evidence type="ECO:0000313" key="5">
    <source>
        <dbReference type="Proteomes" id="UP000619479"/>
    </source>
</evidence>
<dbReference type="InterPro" id="IPR050706">
    <property type="entry name" value="Cyclic-di-GMP_PDE-like"/>
</dbReference>
<dbReference type="InterPro" id="IPR029787">
    <property type="entry name" value="Nucleotide_cyclase"/>
</dbReference>
<dbReference type="PROSITE" id="PS50883">
    <property type="entry name" value="EAL"/>
    <property type="match status" value="1"/>
</dbReference>
<dbReference type="AlphaFoldDB" id="A0A919IKG2"/>
<dbReference type="SUPFAM" id="SSF141868">
    <property type="entry name" value="EAL domain-like"/>
    <property type="match status" value="1"/>
</dbReference>
<name>A0A919IKG2_9ACTN</name>
<dbReference type="SMART" id="SM00267">
    <property type="entry name" value="GGDEF"/>
    <property type="match status" value="1"/>
</dbReference>
<keyword evidence="5" id="KW-1185">Reference proteome</keyword>
<dbReference type="RefSeq" id="WP_203744396.1">
    <property type="nucleotide sequence ID" value="NZ_BAAAUC010000004.1"/>
</dbReference>
<dbReference type="Gene3D" id="3.20.20.450">
    <property type="entry name" value="EAL domain"/>
    <property type="match status" value="1"/>
</dbReference>
<dbReference type="CDD" id="cd01948">
    <property type="entry name" value="EAL"/>
    <property type="match status" value="1"/>
</dbReference>
<keyword evidence="1" id="KW-0472">Membrane</keyword>
<dbReference type="InterPro" id="IPR001633">
    <property type="entry name" value="EAL_dom"/>
</dbReference>
<evidence type="ECO:0000256" key="1">
    <source>
        <dbReference type="SAM" id="Phobius"/>
    </source>
</evidence>
<feature type="domain" description="GGDEF" evidence="3">
    <location>
        <begin position="245"/>
        <end position="377"/>
    </location>
</feature>
<dbReference type="GO" id="GO:0071111">
    <property type="term" value="F:cyclic-guanylate-specific phosphodiesterase activity"/>
    <property type="evidence" value="ECO:0007669"/>
    <property type="project" value="InterPro"/>
</dbReference>
<dbReference type="NCBIfam" id="TIGR00254">
    <property type="entry name" value="GGDEF"/>
    <property type="match status" value="1"/>
</dbReference>
<dbReference type="SMART" id="SM00052">
    <property type="entry name" value="EAL"/>
    <property type="match status" value="1"/>
</dbReference>
<protein>
    <submittedName>
        <fullName evidence="4">Uncharacterized protein</fullName>
    </submittedName>
</protein>
<evidence type="ECO:0000259" key="3">
    <source>
        <dbReference type="PROSITE" id="PS50887"/>
    </source>
</evidence>
<dbReference type="PANTHER" id="PTHR33121:SF70">
    <property type="entry name" value="SIGNALING PROTEIN YKOW"/>
    <property type="match status" value="1"/>
</dbReference>